<gene>
    <name evidence="2" type="ORF">TEA_003015</name>
</gene>
<dbReference type="Proteomes" id="UP000306102">
    <property type="component" value="Unassembled WGS sequence"/>
</dbReference>
<reference evidence="2 3" key="1">
    <citation type="journal article" date="2018" name="Proc. Natl. Acad. Sci. U.S.A.">
        <title>Draft genome sequence of Camellia sinensis var. sinensis provides insights into the evolution of the tea genome and tea quality.</title>
        <authorList>
            <person name="Wei C."/>
            <person name="Yang H."/>
            <person name="Wang S."/>
            <person name="Zhao J."/>
            <person name="Liu C."/>
            <person name="Gao L."/>
            <person name="Xia E."/>
            <person name="Lu Y."/>
            <person name="Tai Y."/>
            <person name="She G."/>
            <person name="Sun J."/>
            <person name="Cao H."/>
            <person name="Tong W."/>
            <person name="Gao Q."/>
            <person name="Li Y."/>
            <person name="Deng W."/>
            <person name="Jiang X."/>
            <person name="Wang W."/>
            <person name="Chen Q."/>
            <person name="Zhang S."/>
            <person name="Li H."/>
            <person name="Wu J."/>
            <person name="Wang P."/>
            <person name="Li P."/>
            <person name="Shi C."/>
            <person name="Zheng F."/>
            <person name="Jian J."/>
            <person name="Huang B."/>
            <person name="Shan D."/>
            <person name="Shi M."/>
            <person name="Fang C."/>
            <person name="Yue Y."/>
            <person name="Li F."/>
            <person name="Li D."/>
            <person name="Wei S."/>
            <person name="Han B."/>
            <person name="Jiang C."/>
            <person name="Yin Y."/>
            <person name="Xia T."/>
            <person name="Zhang Z."/>
            <person name="Bennetzen J.L."/>
            <person name="Zhao S."/>
            <person name="Wan X."/>
        </authorList>
    </citation>
    <scope>NUCLEOTIDE SEQUENCE [LARGE SCALE GENOMIC DNA]</scope>
    <source>
        <strain evidence="3">cv. Shuchazao</strain>
        <tissue evidence="2">Leaf</tissue>
    </source>
</reference>
<proteinExistence type="predicted"/>
<dbReference type="PANTHER" id="PTHR13316">
    <property type="entry name" value="ZINC FINGER, CCHC DOMAIN CONTAINING 8"/>
    <property type="match status" value="1"/>
</dbReference>
<dbReference type="GO" id="GO:0003723">
    <property type="term" value="F:RNA binding"/>
    <property type="evidence" value="ECO:0007669"/>
    <property type="project" value="TreeGrafter"/>
</dbReference>
<dbReference type="EMBL" id="SDRB02010634">
    <property type="protein sequence ID" value="THG05342.1"/>
    <property type="molecule type" value="Genomic_DNA"/>
</dbReference>
<protein>
    <submittedName>
        <fullName evidence="2">Uncharacterized protein</fullName>
    </submittedName>
</protein>
<organism evidence="2 3">
    <name type="scientific">Camellia sinensis var. sinensis</name>
    <name type="common">China tea</name>
    <dbReference type="NCBI Taxonomy" id="542762"/>
    <lineage>
        <taxon>Eukaryota</taxon>
        <taxon>Viridiplantae</taxon>
        <taxon>Streptophyta</taxon>
        <taxon>Embryophyta</taxon>
        <taxon>Tracheophyta</taxon>
        <taxon>Spermatophyta</taxon>
        <taxon>Magnoliopsida</taxon>
        <taxon>eudicotyledons</taxon>
        <taxon>Gunneridae</taxon>
        <taxon>Pentapetalae</taxon>
        <taxon>asterids</taxon>
        <taxon>Ericales</taxon>
        <taxon>Theaceae</taxon>
        <taxon>Camellia</taxon>
    </lineage>
</organism>
<evidence type="ECO:0000256" key="1">
    <source>
        <dbReference type="SAM" id="MobiDB-lite"/>
    </source>
</evidence>
<name>A0A4S4DQG0_CAMSN</name>
<accession>A0A4S4DQG0</accession>
<dbReference type="GO" id="GO:0071013">
    <property type="term" value="C:catalytic step 2 spliceosome"/>
    <property type="evidence" value="ECO:0007669"/>
    <property type="project" value="TreeGrafter"/>
</dbReference>
<keyword evidence="3" id="KW-1185">Reference proteome</keyword>
<sequence>MLMQEQKKPRLFSSSRGFPVTIPMNGPVHFLQTNFLSDLCLATIEVFFHLYMETEDLIDLPPSSNSGYKSENDNLHNSECEPSDTDSHPINCELKEDKLNEEISRTSEVDVGNGDSQIFMSADIDRDLIGCSSILQASIKLNETISVAEDVKCFSSGIQSENGCVTGQDGSPISNRKRDESPISYHEISDNSISGVKKARMIVDKQQPSVHVKYNSLTRDSKQELEELLQQWSKWHAQHCSSSHDSNEVLESGEETFFPALFVGLDNPSAVEKWAALFVNDELACHCKSMEEKKSQNEDFV</sequence>
<feature type="region of interest" description="Disordered" evidence="1">
    <location>
        <begin position="62"/>
        <end position="89"/>
    </location>
</feature>
<dbReference type="STRING" id="542762.A0A4S4DQG0"/>
<feature type="compositionally biased region" description="Basic and acidic residues" evidence="1">
    <location>
        <begin position="70"/>
        <end position="79"/>
    </location>
</feature>
<dbReference type="AlphaFoldDB" id="A0A4S4DQG0"/>
<evidence type="ECO:0000313" key="2">
    <source>
        <dbReference type="EMBL" id="THG05342.1"/>
    </source>
</evidence>
<comment type="caution">
    <text evidence="2">The sequence shown here is derived from an EMBL/GenBank/DDBJ whole genome shotgun (WGS) entry which is preliminary data.</text>
</comment>
<dbReference type="InterPro" id="IPR052115">
    <property type="entry name" value="NEXT_complex_subunit_ZCCHC8"/>
</dbReference>
<evidence type="ECO:0000313" key="3">
    <source>
        <dbReference type="Proteomes" id="UP000306102"/>
    </source>
</evidence>
<dbReference type="PANTHER" id="PTHR13316:SF0">
    <property type="entry name" value="ZINC FINGER CCHC DOMAIN-CONTAINING PROTEIN 8"/>
    <property type="match status" value="1"/>
</dbReference>